<organism evidence="2">
    <name type="scientific">freshwater metagenome</name>
    <dbReference type="NCBI Taxonomy" id="449393"/>
    <lineage>
        <taxon>unclassified sequences</taxon>
        <taxon>metagenomes</taxon>
        <taxon>ecological metagenomes</taxon>
    </lineage>
</organism>
<reference evidence="2" key="1">
    <citation type="submission" date="2020-05" db="EMBL/GenBank/DDBJ databases">
        <authorList>
            <person name="Chiriac C."/>
            <person name="Salcher M."/>
            <person name="Ghai R."/>
            <person name="Kavagutti S V."/>
        </authorList>
    </citation>
    <scope>NUCLEOTIDE SEQUENCE</scope>
</reference>
<proteinExistence type="predicted"/>
<name>A0A6J7RJA4_9ZZZZ</name>
<dbReference type="InterPro" id="IPR036866">
    <property type="entry name" value="RibonucZ/Hydroxyglut_hydro"/>
</dbReference>
<dbReference type="CDD" id="cd07726">
    <property type="entry name" value="ST1585-like_MBL-fold"/>
    <property type="match status" value="1"/>
</dbReference>
<protein>
    <submittedName>
        <fullName evidence="2">Unannotated protein</fullName>
    </submittedName>
</protein>
<dbReference type="AlphaFoldDB" id="A0A6J7RJA4"/>
<dbReference type="SMART" id="SM00849">
    <property type="entry name" value="Lactamase_B"/>
    <property type="match status" value="1"/>
</dbReference>
<dbReference type="Gene3D" id="3.60.15.10">
    <property type="entry name" value="Ribonuclease Z/Hydroxyacylglutathione hydrolase-like"/>
    <property type="match status" value="1"/>
</dbReference>
<accession>A0A6J7RJA4</accession>
<evidence type="ECO:0000259" key="1">
    <source>
        <dbReference type="SMART" id="SM00849"/>
    </source>
</evidence>
<feature type="domain" description="Metallo-beta-lactamase" evidence="1">
    <location>
        <begin position="17"/>
        <end position="202"/>
    </location>
</feature>
<dbReference type="EMBL" id="CAFBPX010000011">
    <property type="protein sequence ID" value="CAB5028887.1"/>
    <property type="molecule type" value="Genomic_DNA"/>
</dbReference>
<dbReference type="InterPro" id="IPR001279">
    <property type="entry name" value="Metallo-B-lactamas"/>
</dbReference>
<dbReference type="PANTHER" id="PTHR42951:SF22">
    <property type="entry name" value="METALLO BETA-LACTAMASE SUPERFAMILY LIPOPROTEIN"/>
    <property type="match status" value="1"/>
</dbReference>
<evidence type="ECO:0000313" key="2">
    <source>
        <dbReference type="EMBL" id="CAB5028887.1"/>
    </source>
</evidence>
<gene>
    <name evidence="2" type="ORF">UFOPK4175_00129</name>
</gene>
<dbReference type="SUPFAM" id="SSF56281">
    <property type="entry name" value="Metallo-hydrolase/oxidoreductase"/>
    <property type="match status" value="1"/>
</dbReference>
<dbReference type="InterPro" id="IPR037482">
    <property type="entry name" value="ST1585_MBL-fold"/>
</dbReference>
<sequence>MSELELIDLQHLGREESICSYRQGDVIIDPGPQVSSQHVIDALGGEAPRAILLTHIHLDHAAATGALIELWPETEVWVHERGAPHVIDPERLIASATRLYGDDMERLWGTILPVPEERVRVLRGDERIGDWRALYTPGHSGNHIAYLHEPTGTLFSGDVAGMRRLGGPVMAPTPPPEIDLDGWAKSIELIESVGPERLAVTHFGVHEQVDEHLNALRADLARAEAWARDAPDAEAYAALQREWLTAAADPATAAGYFAVMRSEDGYAGLTRALLQREK</sequence>
<dbReference type="PANTHER" id="PTHR42951">
    <property type="entry name" value="METALLO-BETA-LACTAMASE DOMAIN-CONTAINING"/>
    <property type="match status" value="1"/>
</dbReference>
<dbReference type="InterPro" id="IPR050855">
    <property type="entry name" value="NDM-1-like"/>
</dbReference>
<dbReference type="Pfam" id="PF00753">
    <property type="entry name" value="Lactamase_B"/>
    <property type="match status" value="1"/>
</dbReference>